<evidence type="ECO:0000313" key="3">
    <source>
        <dbReference type="EMBL" id="NMB91475.1"/>
    </source>
</evidence>
<dbReference type="GO" id="GO:0016758">
    <property type="term" value="F:hexosyltransferase activity"/>
    <property type="evidence" value="ECO:0007669"/>
    <property type="project" value="UniProtKB-ARBA"/>
</dbReference>
<gene>
    <name evidence="3" type="ORF">GYA37_01345</name>
</gene>
<dbReference type="Gene3D" id="3.90.550.10">
    <property type="entry name" value="Spore Coat Polysaccharide Biosynthesis Protein SpsA, Chain A"/>
    <property type="match status" value="1"/>
</dbReference>
<dbReference type="EMBL" id="JAAZNV010000006">
    <property type="protein sequence ID" value="NMB91475.1"/>
    <property type="molecule type" value="Genomic_DNA"/>
</dbReference>
<protein>
    <submittedName>
        <fullName evidence="3">Glycosyltransferase</fullName>
    </submittedName>
</protein>
<proteinExistence type="predicted"/>
<feature type="transmembrane region" description="Helical" evidence="1">
    <location>
        <begin position="252"/>
        <end position="272"/>
    </location>
</feature>
<evidence type="ECO:0000256" key="1">
    <source>
        <dbReference type="SAM" id="Phobius"/>
    </source>
</evidence>
<dbReference type="InterPro" id="IPR029044">
    <property type="entry name" value="Nucleotide-diphossugar_trans"/>
</dbReference>
<dbReference type="AlphaFoldDB" id="A0A7X9HSR8"/>
<evidence type="ECO:0000259" key="2">
    <source>
        <dbReference type="Pfam" id="PF00535"/>
    </source>
</evidence>
<dbReference type="SUPFAM" id="SSF53448">
    <property type="entry name" value="Nucleotide-diphospho-sugar transferases"/>
    <property type="match status" value="1"/>
</dbReference>
<dbReference type="PANTHER" id="PTHR22916:SF3">
    <property type="entry name" value="UDP-GLCNAC:BETAGAL BETA-1,3-N-ACETYLGLUCOSAMINYLTRANSFERASE-LIKE PROTEIN 1"/>
    <property type="match status" value="1"/>
</dbReference>
<reference evidence="3 4" key="1">
    <citation type="journal article" date="2020" name="Biotechnol. Biofuels">
        <title>New insights from the biogas microbiome by comprehensive genome-resolved metagenomics of nearly 1600 species originating from multiple anaerobic digesters.</title>
        <authorList>
            <person name="Campanaro S."/>
            <person name="Treu L."/>
            <person name="Rodriguez-R L.M."/>
            <person name="Kovalovszki A."/>
            <person name="Ziels R.M."/>
            <person name="Maus I."/>
            <person name="Zhu X."/>
            <person name="Kougias P.G."/>
            <person name="Basile A."/>
            <person name="Luo G."/>
            <person name="Schluter A."/>
            <person name="Konstantinidis K.T."/>
            <person name="Angelidaki I."/>
        </authorList>
    </citation>
    <scope>NUCLEOTIDE SEQUENCE [LARGE SCALE GENOMIC DNA]</scope>
    <source>
        <strain evidence="3">AS27yjCOA_202</strain>
    </source>
</reference>
<sequence>MNKKINNFSENKPLVSVIMPAYNAEKYISEAIESILNQTFKDFEFIILDDGSADITWEVINSYALKDSRIISVKNESNLGIVASRNKGLKISRGKYIIWADSDDISLPTRIEKQVGLMEKDVSIGICGSYIQSFYNGINKGIRKYSTSDEHLRKNIFRYSPVAQPAAIIRKECFEKVGIYNTKYEVSQDLDMSFRIGEKYKFANVPEVLLRYREHSKSATYSNVRKQIINTLKIRRKYSKGYCYKMNLLDRLAYILTWTMQFLPVVLVLRLFKFFRDVDRFLTLPSDKSNQ</sequence>
<dbReference type="Pfam" id="PF00535">
    <property type="entry name" value="Glycos_transf_2"/>
    <property type="match status" value="1"/>
</dbReference>
<accession>A0A7X9HSR8</accession>
<dbReference type="InterPro" id="IPR001173">
    <property type="entry name" value="Glyco_trans_2-like"/>
</dbReference>
<keyword evidence="1" id="KW-0812">Transmembrane</keyword>
<keyword evidence="1" id="KW-1133">Transmembrane helix</keyword>
<evidence type="ECO:0000313" key="4">
    <source>
        <dbReference type="Proteomes" id="UP000590542"/>
    </source>
</evidence>
<feature type="domain" description="Glycosyltransferase 2-like" evidence="2">
    <location>
        <begin position="16"/>
        <end position="144"/>
    </location>
</feature>
<comment type="caution">
    <text evidence="3">The sequence shown here is derived from an EMBL/GenBank/DDBJ whole genome shotgun (WGS) entry which is preliminary data.</text>
</comment>
<keyword evidence="3" id="KW-0808">Transferase</keyword>
<name>A0A7X9HSR8_UNCKA</name>
<keyword evidence="1" id="KW-0472">Membrane</keyword>
<dbReference type="Proteomes" id="UP000590542">
    <property type="component" value="Unassembled WGS sequence"/>
</dbReference>
<organism evidence="3 4">
    <name type="scientific">candidate division WWE3 bacterium</name>
    <dbReference type="NCBI Taxonomy" id="2053526"/>
    <lineage>
        <taxon>Bacteria</taxon>
        <taxon>Katanobacteria</taxon>
    </lineage>
</organism>
<dbReference type="PANTHER" id="PTHR22916">
    <property type="entry name" value="GLYCOSYLTRANSFERASE"/>
    <property type="match status" value="1"/>
</dbReference>